<reference evidence="2" key="1">
    <citation type="submission" date="2016-01" db="EMBL/GenBank/DDBJ databases">
        <authorList>
            <person name="Peeters C."/>
        </authorList>
    </citation>
    <scope>NUCLEOTIDE SEQUENCE [LARGE SCALE GENOMIC DNA]</scope>
    <source>
        <strain evidence="2">LMG 29325</strain>
    </source>
</reference>
<evidence type="ECO:0000313" key="3">
    <source>
        <dbReference type="Proteomes" id="UP000054596"/>
    </source>
</evidence>
<feature type="region of interest" description="Disordered" evidence="1">
    <location>
        <begin position="217"/>
        <end position="255"/>
    </location>
</feature>
<dbReference type="EMBL" id="FCOJ02000086">
    <property type="protein sequence ID" value="SAK93632.1"/>
    <property type="molecule type" value="Genomic_DNA"/>
</dbReference>
<feature type="compositionally biased region" description="Basic and acidic residues" evidence="1">
    <location>
        <begin position="223"/>
        <end position="237"/>
    </location>
</feature>
<sequence length="255" mass="28673">MQAAIVIEKRRRARKFAQIAALDRAAKNRDGIGDASVVATFRFLAERRDERQRLGEALRGEPARRMQRGDRTFQRGPGFALALERVQRVGQRHFCESHRSAARIGQGFERNGQIGTRCHIGRSQAGSRHGDRTSPSHAVELRHRQARTSLVAPASSVCLNEPAREPNPQRLLARFIRVHRATPEAPQRIHLALHNPKNRRAADGCPRAKRVVMPNAVRKKRAPHDASHAARQNDKIRSGPSRNLPCGLRIRDRSS</sequence>
<comment type="caution">
    <text evidence="2">The sequence shown here is derived from an EMBL/GenBank/DDBJ whole genome shotgun (WGS) entry which is preliminary data.</text>
</comment>
<name>A0A158DG44_9BURK</name>
<evidence type="ECO:0000313" key="2">
    <source>
        <dbReference type="EMBL" id="SAK93632.1"/>
    </source>
</evidence>
<proteinExistence type="predicted"/>
<dbReference type="Proteomes" id="UP000054596">
    <property type="component" value="Unassembled WGS sequence"/>
</dbReference>
<evidence type="ECO:0000256" key="1">
    <source>
        <dbReference type="SAM" id="MobiDB-lite"/>
    </source>
</evidence>
<accession>A0A158DG44</accession>
<protein>
    <submittedName>
        <fullName evidence="2">Uncharacterized protein</fullName>
    </submittedName>
</protein>
<dbReference type="AlphaFoldDB" id="A0A158DG44"/>
<gene>
    <name evidence="2" type="ORF">AWB82_06730</name>
</gene>
<keyword evidence="3" id="KW-1185">Reference proteome</keyword>
<organism evidence="2 3">
    <name type="scientific">Caballeronia glebae</name>
    <dbReference type="NCBI Taxonomy" id="1777143"/>
    <lineage>
        <taxon>Bacteria</taxon>
        <taxon>Pseudomonadati</taxon>
        <taxon>Pseudomonadota</taxon>
        <taxon>Betaproteobacteria</taxon>
        <taxon>Burkholderiales</taxon>
        <taxon>Burkholderiaceae</taxon>
        <taxon>Caballeronia</taxon>
    </lineage>
</organism>